<dbReference type="Proteomes" id="UP000284375">
    <property type="component" value="Unassembled WGS sequence"/>
</dbReference>
<proteinExistence type="predicted"/>
<dbReference type="InterPro" id="IPR057744">
    <property type="entry name" value="OTAase-like"/>
</dbReference>
<dbReference type="GO" id="GO:0016810">
    <property type="term" value="F:hydrolase activity, acting on carbon-nitrogen (but not peptide) bonds"/>
    <property type="evidence" value="ECO:0007669"/>
    <property type="project" value="InterPro"/>
</dbReference>
<organism evidence="2 3">
    <name type="scientific">Cytospora chrysosperma</name>
    <name type="common">Cytospora canker fungus</name>
    <name type="synonym">Sphaeria chrysosperma</name>
    <dbReference type="NCBI Taxonomy" id="252740"/>
    <lineage>
        <taxon>Eukaryota</taxon>
        <taxon>Fungi</taxon>
        <taxon>Dikarya</taxon>
        <taxon>Ascomycota</taxon>
        <taxon>Pezizomycotina</taxon>
        <taxon>Sordariomycetes</taxon>
        <taxon>Sordariomycetidae</taxon>
        <taxon>Diaporthales</taxon>
        <taxon>Cytosporaceae</taxon>
        <taxon>Cytospora</taxon>
    </lineage>
</organism>
<sequence>MIRQILVLHSSILFDPKTKAWLKNISIKIDCQSGGIVEVYRREKDDIENDVRGGIDIDLRGKVVMPGFVDAHTHVFLHPYSERSPTEQERDESIVERTVRATNHVREALLAGYTTYRDLGTEAMENFDANLRDCINRGIIPGPRLFVATHALASSSSYEIRSENRQNGHVLPRLSDAEDGPWGVRRAVRRRVGDGADAIKFYADYRRKIMRFPPLPPSVTGGSGKRPGSGVRFPPTHGEANPAVPLFSQDEMAAIVEEARLARLPVAAHAATVEGATMAARAGVTSVEHASEGTDELWRELARSGVVYVPTLAVLDQQLPDAEMRRAKARVKRAFDLGVRLAAGGDTGPFAHGENVREMELMLDAGIPLEDVLQACFVGGWEACGRELCGYRFGAFEVGARADIIALDADPREDRRALRRVSFVMKDGEVYKLDGVPVNWPGEHKWAESGEAAI</sequence>
<dbReference type="SUPFAM" id="SSF51556">
    <property type="entry name" value="Metallo-dependent hydrolases"/>
    <property type="match status" value="1"/>
</dbReference>
<dbReference type="EMBL" id="LJZO01000029">
    <property type="protein sequence ID" value="ROV94178.1"/>
    <property type="molecule type" value="Genomic_DNA"/>
</dbReference>
<dbReference type="SUPFAM" id="SSF51338">
    <property type="entry name" value="Composite domain of metallo-dependent hydrolases"/>
    <property type="match status" value="1"/>
</dbReference>
<dbReference type="Gene3D" id="2.30.40.10">
    <property type="entry name" value="Urease, subunit C, domain 1"/>
    <property type="match status" value="1"/>
</dbReference>
<evidence type="ECO:0000313" key="3">
    <source>
        <dbReference type="Proteomes" id="UP000284375"/>
    </source>
</evidence>
<dbReference type="PANTHER" id="PTHR43135">
    <property type="entry name" value="ALPHA-D-RIBOSE 1-METHYLPHOSPHONATE 5-TRIPHOSPHATE DIPHOSPHATASE"/>
    <property type="match status" value="1"/>
</dbReference>
<evidence type="ECO:0000259" key="1">
    <source>
        <dbReference type="Pfam" id="PF01979"/>
    </source>
</evidence>
<keyword evidence="3" id="KW-1185">Reference proteome</keyword>
<dbReference type="InterPro" id="IPR051781">
    <property type="entry name" value="Metallo-dep_Hydrolase"/>
</dbReference>
<dbReference type="Pfam" id="PF01979">
    <property type="entry name" value="Amidohydro_1"/>
    <property type="match status" value="2"/>
</dbReference>
<protein>
    <recommendedName>
        <fullName evidence="1">Amidohydrolase-related domain-containing protein</fullName>
    </recommendedName>
</protein>
<name>A0A423VSW7_CYTCH</name>
<dbReference type="AlphaFoldDB" id="A0A423VSW7"/>
<dbReference type="InterPro" id="IPR032466">
    <property type="entry name" value="Metal_Hydrolase"/>
</dbReference>
<dbReference type="STRING" id="252740.A0A423VSW7"/>
<reference evidence="2 3" key="1">
    <citation type="submission" date="2015-09" db="EMBL/GenBank/DDBJ databases">
        <title>Host preference determinants of Valsa canker pathogens revealed by comparative genomics.</title>
        <authorList>
            <person name="Yin Z."/>
            <person name="Huang L."/>
        </authorList>
    </citation>
    <scope>NUCLEOTIDE SEQUENCE [LARGE SCALE GENOMIC DNA]</scope>
    <source>
        <strain evidence="2 3">YSFL</strain>
    </source>
</reference>
<dbReference type="PANTHER" id="PTHR43135:SF3">
    <property type="entry name" value="ALPHA-D-RIBOSE 1-METHYLPHOSPHONATE 5-TRIPHOSPHATE DIPHOSPHATASE"/>
    <property type="match status" value="1"/>
</dbReference>
<dbReference type="Gene3D" id="3.20.20.140">
    <property type="entry name" value="Metal-dependent hydrolases"/>
    <property type="match status" value="1"/>
</dbReference>
<accession>A0A423VSW7</accession>
<feature type="domain" description="Amidohydrolase-related" evidence="1">
    <location>
        <begin position="63"/>
        <end position="208"/>
    </location>
</feature>
<dbReference type="CDD" id="cd01299">
    <property type="entry name" value="Met_dep_hydrolase_A"/>
    <property type="match status" value="1"/>
</dbReference>
<dbReference type="OrthoDB" id="5595695at2759"/>
<dbReference type="InterPro" id="IPR006680">
    <property type="entry name" value="Amidohydro-rel"/>
</dbReference>
<dbReference type="InterPro" id="IPR011059">
    <property type="entry name" value="Metal-dep_hydrolase_composite"/>
</dbReference>
<evidence type="ECO:0000313" key="2">
    <source>
        <dbReference type="EMBL" id="ROV94178.1"/>
    </source>
</evidence>
<gene>
    <name evidence="2" type="ORF">VSDG_05708</name>
</gene>
<feature type="domain" description="Amidohydrolase-related" evidence="1">
    <location>
        <begin position="241"/>
        <end position="431"/>
    </location>
</feature>
<comment type="caution">
    <text evidence="2">The sequence shown here is derived from an EMBL/GenBank/DDBJ whole genome shotgun (WGS) entry which is preliminary data.</text>
</comment>